<proteinExistence type="predicted"/>
<accession>A0ABX2D3R0</accession>
<evidence type="ECO:0000313" key="1">
    <source>
        <dbReference type="EMBL" id="NQE37286.1"/>
    </source>
</evidence>
<dbReference type="RefSeq" id="WP_172191199.1">
    <property type="nucleotide sequence ID" value="NZ_CAWPPK010000026.1"/>
</dbReference>
<organism evidence="1 2">
    <name type="scientific">Microcoleus asticus IPMA8</name>
    <dbReference type="NCBI Taxonomy" id="2563858"/>
    <lineage>
        <taxon>Bacteria</taxon>
        <taxon>Bacillati</taxon>
        <taxon>Cyanobacteriota</taxon>
        <taxon>Cyanophyceae</taxon>
        <taxon>Oscillatoriophycideae</taxon>
        <taxon>Oscillatoriales</taxon>
        <taxon>Microcoleaceae</taxon>
        <taxon>Microcoleus</taxon>
        <taxon>Microcoleus asticus</taxon>
    </lineage>
</organism>
<evidence type="ECO:0000313" key="2">
    <source>
        <dbReference type="Proteomes" id="UP000702425"/>
    </source>
</evidence>
<comment type="caution">
    <text evidence="1">The sequence shown here is derived from an EMBL/GenBank/DDBJ whole genome shotgun (WGS) entry which is preliminary data.</text>
</comment>
<protein>
    <submittedName>
        <fullName evidence="1">Uncharacterized protein</fullName>
    </submittedName>
</protein>
<dbReference type="EMBL" id="SRRZ01000121">
    <property type="protein sequence ID" value="NQE37286.1"/>
    <property type="molecule type" value="Genomic_DNA"/>
</dbReference>
<keyword evidence="2" id="KW-1185">Reference proteome</keyword>
<name>A0ABX2D3R0_9CYAN</name>
<gene>
    <name evidence="1" type="ORF">E5S67_05055</name>
</gene>
<sequence>MVLTAGLAAKLLRQILVDYNYWPESESDSPLSVRRSKTALDDKAILSRDATMRRTAMKELDPEVAYKAPERRIEYKTLDQTFKPLAATALLEVQATATNVQGGMAELETLEIPIEQSEYLVQLYSVFKQLTNAKVCYVVDGNMTGSDPYTGLFITGESSDGEVIIAQSLLVQT</sequence>
<reference evidence="1 2" key="1">
    <citation type="journal article" date="2020" name="Sci. Rep.">
        <title>A novel cyanobacterial geosmin producer, revising GeoA distribution and dispersion patterns in Bacteria.</title>
        <authorList>
            <person name="Churro C."/>
            <person name="Semedo-Aguiar A.P."/>
            <person name="Silva A.D."/>
            <person name="Pereira-Leal J.B."/>
            <person name="Leite R.B."/>
        </authorList>
    </citation>
    <scope>NUCLEOTIDE SEQUENCE [LARGE SCALE GENOMIC DNA]</scope>
    <source>
        <strain evidence="1 2">IPMA8</strain>
    </source>
</reference>
<dbReference type="Proteomes" id="UP000702425">
    <property type="component" value="Unassembled WGS sequence"/>
</dbReference>